<dbReference type="SUPFAM" id="SSF52833">
    <property type="entry name" value="Thioredoxin-like"/>
    <property type="match status" value="1"/>
</dbReference>
<evidence type="ECO:0000313" key="1">
    <source>
        <dbReference type="EMBL" id="MFK2931434.1"/>
    </source>
</evidence>
<dbReference type="Proteomes" id="UP001620397">
    <property type="component" value="Unassembled WGS sequence"/>
</dbReference>
<dbReference type="CDD" id="cd03025">
    <property type="entry name" value="DsbA_FrnE_like"/>
    <property type="match status" value="1"/>
</dbReference>
<dbReference type="InterPro" id="IPR036249">
    <property type="entry name" value="Thioredoxin-like_sf"/>
</dbReference>
<organism evidence="1 2">
    <name type="scientific">Dyella agri</name>
    <dbReference type="NCBI Taxonomy" id="1926869"/>
    <lineage>
        <taxon>Bacteria</taxon>
        <taxon>Pseudomonadati</taxon>
        <taxon>Pseudomonadota</taxon>
        <taxon>Gammaproteobacteria</taxon>
        <taxon>Lysobacterales</taxon>
        <taxon>Rhodanobacteraceae</taxon>
        <taxon>Dyella</taxon>
    </lineage>
</organism>
<protein>
    <submittedName>
        <fullName evidence="1">DsbA family protein</fullName>
    </submittedName>
</protein>
<keyword evidence="2" id="KW-1185">Reference proteome</keyword>
<dbReference type="Gene3D" id="3.40.30.10">
    <property type="entry name" value="Glutaredoxin"/>
    <property type="match status" value="1"/>
</dbReference>
<comment type="caution">
    <text evidence="1">The sequence shown here is derived from an EMBL/GenBank/DDBJ whole genome shotgun (WGS) entry which is preliminary data.</text>
</comment>
<sequence>MSFVTAAATLHYIHDPLCGWCYAAQPLVGAALAQLGSRLALRLHGGGLFGEPRRVDAELAQHIVHSDERIAQLSGQPFGEAYKQGLLAEDGTVLYSLPPIAAVLAAGSLDAAKAYPMLVAIQNAHYQRGLRVAEPMVLDELAEEIGLDGARFALAYAAADGHAVFEHVHASRRLLDEVDGQGFPTLLLETDGRRTLLPHHHYYGRPEAFVQALAAQLPVLH</sequence>
<reference evidence="1 2" key="1">
    <citation type="submission" date="2020-10" db="EMBL/GenBank/DDBJ databases">
        <title>Phylogeny of dyella-like bacteria.</title>
        <authorList>
            <person name="Fu J."/>
        </authorList>
    </citation>
    <scope>NUCLEOTIDE SEQUENCE [LARGE SCALE GENOMIC DNA]</scope>
    <source>
        <strain evidence="1 2">DKC-1</strain>
    </source>
</reference>
<evidence type="ECO:0000313" key="2">
    <source>
        <dbReference type="Proteomes" id="UP001620397"/>
    </source>
</evidence>
<gene>
    <name evidence="1" type="ORF">ISP14_11610</name>
</gene>
<dbReference type="EMBL" id="JADIKL010000005">
    <property type="protein sequence ID" value="MFK2931434.1"/>
    <property type="molecule type" value="Genomic_DNA"/>
</dbReference>
<accession>A0ABW8KH33</accession>
<proteinExistence type="predicted"/>
<name>A0ABW8KH33_9GAMM</name>